<evidence type="ECO:0000313" key="3">
    <source>
        <dbReference type="Proteomes" id="UP000886595"/>
    </source>
</evidence>
<dbReference type="Pfam" id="PF00646">
    <property type="entry name" value="F-box"/>
    <property type="match status" value="1"/>
</dbReference>
<dbReference type="AlphaFoldDB" id="A0A8X7TLB6"/>
<dbReference type="Pfam" id="PF08268">
    <property type="entry name" value="FBA_3"/>
    <property type="match status" value="1"/>
</dbReference>
<dbReference type="Proteomes" id="UP000886595">
    <property type="component" value="Unassembled WGS sequence"/>
</dbReference>
<dbReference type="Gene3D" id="1.20.1280.50">
    <property type="match status" value="1"/>
</dbReference>
<accession>A0A8X7TLB6</accession>
<reference evidence="2 3" key="1">
    <citation type="submission" date="2020-02" db="EMBL/GenBank/DDBJ databases">
        <authorList>
            <person name="Ma Q."/>
            <person name="Huang Y."/>
            <person name="Song X."/>
            <person name="Pei D."/>
        </authorList>
    </citation>
    <scope>NUCLEOTIDE SEQUENCE [LARGE SCALE GENOMIC DNA]</scope>
    <source>
        <strain evidence="2">Sxm20200214</strain>
        <tissue evidence="2">Leaf</tissue>
    </source>
</reference>
<name>A0A8X7TLB6_BRACI</name>
<dbReference type="SUPFAM" id="SSF81383">
    <property type="entry name" value="F-box domain"/>
    <property type="match status" value="1"/>
</dbReference>
<dbReference type="InterPro" id="IPR017451">
    <property type="entry name" value="F-box-assoc_interact_dom"/>
</dbReference>
<organism evidence="2 3">
    <name type="scientific">Brassica carinata</name>
    <name type="common">Ethiopian mustard</name>
    <name type="synonym">Abyssinian cabbage</name>
    <dbReference type="NCBI Taxonomy" id="52824"/>
    <lineage>
        <taxon>Eukaryota</taxon>
        <taxon>Viridiplantae</taxon>
        <taxon>Streptophyta</taxon>
        <taxon>Embryophyta</taxon>
        <taxon>Tracheophyta</taxon>
        <taxon>Spermatophyta</taxon>
        <taxon>Magnoliopsida</taxon>
        <taxon>eudicotyledons</taxon>
        <taxon>Gunneridae</taxon>
        <taxon>Pentapetalae</taxon>
        <taxon>rosids</taxon>
        <taxon>malvids</taxon>
        <taxon>Brassicales</taxon>
        <taxon>Brassicaceae</taxon>
        <taxon>Brassiceae</taxon>
        <taxon>Brassica</taxon>
    </lineage>
</organism>
<dbReference type="OrthoDB" id="1080554at2759"/>
<dbReference type="SMART" id="SM00256">
    <property type="entry name" value="FBOX"/>
    <property type="match status" value="1"/>
</dbReference>
<protein>
    <recommendedName>
        <fullName evidence="1">F-box domain-containing protein</fullName>
    </recommendedName>
</protein>
<evidence type="ECO:0000313" key="2">
    <source>
        <dbReference type="EMBL" id="KAG2245296.1"/>
    </source>
</evidence>
<keyword evidence="3" id="KW-1185">Reference proteome</keyword>
<evidence type="ECO:0000259" key="1">
    <source>
        <dbReference type="SMART" id="SM00256"/>
    </source>
</evidence>
<comment type="caution">
    <text evidence="2">The sequence shown here is derived from an EMBL/GenBank/DDBJ whole genome shotgun (WGS) entry which is preliminary data.</text>
</comment>
<gene>
    <name evidence="2" type="ORF">Bca52824_092835</name>
</gene>
<sequence>MKRPRVEKFRSSQETNDGAIKVRYTDPIPAELLFIIFLRLPAKTLLRCVCVSKLWASTIRSQDFIISFQSQSRILFFVRDYHQTRFENWFFLSSQQGTSSFLSRTTSHVSDSRSRCRQPQEVNGLICCGYGTSPVIYNPTSGKSLTLPRIYVGHNVGPYVENILGYDQINEEYKVLSMTPLPGGNRSGESVIPYKEHKVFTLGSQGLWRTVECNTIHCPGTISVCINGVVYYGAYLGDHMKQLSLVRFDVRTEQFGFTNMPESVQTLSYYSSTLMNYHGKIALAYSTGYDTYELWVLEDAKEHEWSKVCFSTRSWTQPCIKFNVEGITRMGEIILTPRYGVEFYAVYYNLATKQFRKIVIEGYKSPGGVVVSWEYVEKTSSMLL</sequence>
<proteinExistence type="predicted"/>
<feature type="domain" description="F-box" evidence="1">
    <location>
        <begin position="28"/>
        <end position="68"/>
    </location>
</feature>
<dbReference type="PANTHER" id="PTHR31111">
    <property type="entry name" value="BNAA05G37150D PROTEIN-RELATED"/>
    <property type="match status" value="1"/>
</dbReference>
<dbReference type="InterPro" id="IPR001810">
    <property type="entry name" value="F-box_dom"/>
</dbReference>
<dbReference type="InterPro" id="IPR013187">
    <property type="entry name" value="F-box-assoc_dom_typ3"/>
</dbReference>
<dbReference type="NCBIfam" id="TIGR01640">
    <property type="entry name" value="F_box_assoc_1"/>
    <property type="match status" value="1"/>
</dbReference>
<dbReference type="EMBL" id="JAAMPC010000025">
    <property type="protein sequence ID" value="KAG2245296.1"/>
    <property type="molecule type" value="Genomic_DNA"/>
</dbReference>
<dbReference type="PANTHER" id="PTHR31111:SF138">
    <property type="entry name" value="F-BOX ASSOCIATED DOMAIN-CONTAINING PROTEIN"/>
    <property type="match status" value="1"/>
</dbReference>
<dbReference type="InterPro" id="IPR036047">
    <property type="entry name" value="F-box-like_dom_sf"/>
</dbReference>